<dbReference type="Proteomes" id="UP001144372">
    <property type="component" value="Unassembled WGS sequence"/>
</dbReference>
<dbReference type="GO" id="GO:0035438">
    <property type="term" value="F:cyclic-di-GMP binding"/>
    <property type="evidence" value="ECO:0007669"/>
    <property type="project" value="InterPro"/>
</dbReference>
<dbReference type="Gene3D" id="2.40.10.220">
    <property type="entry name" value="predicted glycosyltransferase like domains"/>
    <property type="match status" value="1"/>
</dbReference>
<name>A0A9W6D3S9_9BACT</name>
<proteinExistence type="predicted"/>
<keyword evidence="3" id="KW-1185">Reference proteome</keyword>
<comment type="caution">
    <text evidence="2">The sequence shown here is derived from an EMBL/GenBank/DDBJ whole genome shotgun (WGS) entry which is preliminary data.</text>
</comment>
<accession>A0A9W6D3S9</accession>
<feature type="domain" description="PilZ" evidence="1">
    <location>
        <begin position="54"/>
        <end position="142"/>
    </location>
</feature>
<dbReference type="EMBL" id="BSDR01000001">
    <property type="protein sequence ID" value="GLI34043.1"/>
    <property type="molecule type" value="Genomic_DNA"/>
</dbReference>
<evidence type="ECO:0000259" key="1">
    <source>
        <dbReference type="Pfam" id="PF07238"/>
    </source>
</evidence>
<evidence type="ECO:0000313" key="3">
    <source>
        <dbReference type="Proteomes" id="UP001144372"/>
    </source>
</evidence>
<dbReference type="SUPFAM" id="SSF141371">
    <property type="entry name" value="PilZ domain-like"/>
    <property type="match status" value="1"/>
</dbReference>
<reference evidence="2" key="1">
    <citation type="submission" date="2022-12" db="EMBL/GenBank/DDBJ databases">
        <title>Reference genome sequencing for broad-spectrum identification of bacterial and archaeal isolates by mass spectrometry.</title>
        <authorList>
            <person name="Sekiguchi Y."/>
            <person name="Tourlousse D.M."/>
        </authorList>
    </citation>
    <scope>NUCLEOTIDE SEQUENCE</scope>
    <source>
        <strain evidence="2">ASRB1</strain>
    </source>
</reference>
<dbReference type="Pfam" id="PF07238">
    <property type="entry name" value="PilZ"/>
    <property type="match status" value="1"/>
</dbReference>
<gene>
    <name evidence="2" type="ORF">DAMNIGENAA_14760</name>
</gene>
<dbReference type="AlphaFoldDB" id="A0A9W6D3S9"/>
<organism evidence="2 3">
    <name type="scientific">Desulforhabdus amnigena</name>
    <dbReference type="NCBI Taxonomy" id="40218"/>
    <lineage>
        <taxon>Bacteria</taxon>
        <taxon>Pseudomonadati</taxon>
        <taxon>Thermodesulfobacteriota</taxon>
        <taxon>Syntrophobacteria</taxon>
        <taxon>Syntrophobacterales</taxon>
        <taxon>Syntrophobacteraceae</taxon>
        <taxon>Desulforhabdus</taxon>
    </lineage>
</organism>
<sequence length="154" mass="17577">MVPKAVFVNNENRAVILCSRCGKEKITDASKFLGQSKPIRVKCNCGFSFLITFQRRRHYRKSVFLSGIYSKLEYPMDSGRMEIEDISRTGLRFRTQDTHHLREGDIVRLEFALDDAHNTPLVLTVELKHVSASRVGGEFCDPNVPKALAFYLLP</sequence>
<dbReference type="InterPro" id="IPR009875">
    <property type="entry name" value="PilZ_domain"/>
</dbReference>
<evidence type="ECO:0000313" key="2">
    <source>
        <dbReference type="EMBL" id="GLI34043.1"/>
    </source>
</evidence>
<protein>
    <recommendedName>
        <fullName evidence="1">PilZ domain-containing protein</fullName>
    </recommendedName>
</protein>